<dbReference type="AlphaFoldDB" id="A0A0D6Q0I4"/>
<reference evidence="2 3" key="1">
    <citation type="submission" date="2012-11" db="EMBL/GenBank/DDBJ databases">
        <title>Whole genome sequence of Gluconacetobacter europaeus NBRC3261.</title>
        <authorList>
            <person name="Azuma Y."/>
            <person name="Higashiura N."/>
            <person name="Hirakawa H."/>
            <person name="Matsushita K."/>
        </authorList>
    </citation>
    <scope>NUCLEOTIDE SEQUENCE [LARGE SCALE GENOMIC DNA]</scope>
    <source>
        <strain evidence="2 3">NBRC 3261</strain>
    </source>
</reference>
<evidence type="ECO:0000256" key="1">
    <source>
        <dbReference type="SAM" id="MobiDB-lite"/>
    </source>
</evidence>
<name>A0A0D6Q0I4_KOMEU</name>
<sequence>MTQSAGVERLPAFEVGQKQPRGGKTPQVGSWCDRAIHNGGLREGRRNGPGTPLSRAGTTRPKTALSLPAPSNGDSMGLEAATISP</sequence>
<feature type="compositionally biased region" description="Basic and acidic residues" evidence="1">
    <location>
        <begin position="34"/>
        <end position="46"/>
    </location>
</feature>
<organism evidence="2 3">
    <name type="scientific">Komagataeibacter europaeus NBRC 3261</name>
    <dbReference type="NCBI Taxonomy" id="1234669"/>
    <lineage>
        <taxon>Bacteria</taxon>
        <taxon>Pseudomonadati</taxon>
        <taxon>Pseudomonadota</taxon>
        <taxon>Alphaproteobacteria</taxon>
        <taxon>Acetobacterales</taxon>
        <taxon>Acetobacteraceae</taxon>
        <taxon>Komagataeibacter</taxon>
    </lineage>
</organism>
<dbReference type="EMBL" id="BANI01000123">
    <property type="protein sequence ID" value="GAN97087.1"/>
    <property type="molecule type" value="Genomic_DNA"/>
</dbReference>
<accession>A0A0D6Q0I4</accession>
<gene>
    <name evidence="2" type="ORF">Geu3261_0140_029</name>
</gene>
<evidence type="ECO:0000313" key="3">
    <source>
        <dbReference type="Proteomes" id="UP000032675"/>
    </source>
</evidence>
<proteinExistence type="predicted"/>
<evidence type="ECO:0000313" key="2">
    <source>
        <dbReference type="EMBL" id="GAN97087.1"/>
    </source>
</evidence>
<feature type="region of interest" description="Disordered" evidence="1">
    <location>
        <begin position="1"/>
        <end position="85"/>
    </location>
</feature>
<protein>
    <submittedName>
        <fullName evidence="2">Uncharacterized protein</fullName>
    </submittedName>
</protein>
<dbReference type="Proteomes" id="UP000032675">
    <property type="component" value="Unassembled WGS sequence"/>
</dbReference>
<comment type="caution">
    <text evidence="2">The sequence shown here is derived from an EMBL/GenBank/DDBJ whole genome shotgun (WGS) entry which is preliminary data.</text>
</comment>